<keyword evidence="2 4" id="KW-0689">Ribosomal protein</keyword>
<dbReference type="GeneID" id="18821464"/>
<dbReference type="Proteomes" id="UP000008064">
    <property type="component" value="Unassembled WGS sequence"/>
</dbReference>
<dbReference type="GO" id="GO:0005840">
    <property type="term" value="C:ribosome"/>
    <property type="evidence" value="ECO:0007669"/>
    <property type="project" value="UniProtKB-KW"/>
</dbReference>
<dbReference type="NCBIfam" id="TIGR00952">
    <property type="entry name" value="S15_bact"/>
    <property type="match status" value="1"/>
</dbReference>
<dbReference type="KEGG" id="sla:SERLADRAFT_480101"/>
<dbReference type="RefSeq" id="XP_007324202.1">
    <property type="nucleotide sequence ID" value="XM_007324140.1"/>
</dbReference>
<protein>
    <recommendedName>
        <fullName evidence="6">S15/NS1 RNA-binding domain-containing protein</fullName>
    </recommendedName>
</protein>
<dbReference type="PROSITE" id="PS00362">
    <property type="entry name" value="RIBOSOMAL_S15"/>
    <property type="match status" value="1"/>
</dbReference>
<name>F8PCM9_SERL9</name>
<dbReference type="CDD" id="cd00353">
    <property type="entry name" value="Ribosomal_S15p_S13e"/>
    <property type="match status" value="1"/>
</dbReference>
<dbReference type="GO" id="GO:1990904">
    <property type="term" value="C:ribonucleoprotein complex"/>
    <property type="evidence" value="ECO:0007669"/>
    <property type="project" value="UniProtKB-KW"/>
</dbReference>
<dbReference type="EMBL" id="GL945445">
    <property type="protein sequence ID" value="EGO18978.1"/>
    <property type="molecule type" value="Genomic_DNA"/>
</dbReference>
<dbReference type="HAMAP" id="MF_01343_B">
    <property type="entry name" value="Ribosomal_uS15_B"/>
    <property type="match status" value="1"/>
</dbReference>
<comment type="similarity">
    <text evidence="1 4">Belongs to the universal ribosomal protein uS15 family.</text>
</comment>
<dbReference type="GO" id="GO:0003735">
    <property type="term" value="F:structural constituent of ribosome"/>
    <property type="evidence" value="ECO:0007669"/>
    <property type="project" value="InterPro"/>
</dbReference>
<dbReference type="SUPFAM" id="SSF47060">
    <property type="entry name" value="S15/NS1 RNA-binding domain"/>
    <property type="match status" value="1"/>
</dbReference>
<gene>
    <name evidence="5" type="ORF">SERLADRAFT_480101</name>
</gene>
<dbReference type="PANTHER" id="PTHR23321:SF26">
    <property type="entry name" value="SMALL RIBOSOMAL SUBUNIT PROTEIN US15M"/>
    <property type="match status" value="1"/>
</dbReference>
<proteinExistence type="inferred from homology"/>
<dbReference type="AlphaFoldDB" id="F8PCM9"/>
<keyword evidence="3 4" id="KW-0687">Ribonucleoprotein</keyword>
<dbReference type="GO" id="GO:0006412">
    <property type="term" value="P:translation"/>
    <property type="evidence" value="ECO:0007669"/>
    <property type="project" value="InterPro"/>
</dbReference>
<sequence>MLKTCFAQCSRSVASSSSSCSLHTSAVRTAQALSKQARLANISKAQVRVELKKAVDATREYAVIGLKPGQEARWLNCDLAKAIITEEQLYSDTPQVVRTPDGNIEIPEHLNYGIGGEERKLLFEVLPPLTAEKGASQYQEVAGINHQDAEKAELEKANMFAKLVDLRNANAQGIAFENRKRCIAAFSEPGKPNDTGRPEVQAALLTIQIRNLWTHLTKFRKDVDNRRGLRRLVHQRAKILKYLKRLDRDRYDAVLPRLGLEAASVEGELVV</sequence>
<dbReference type="InterPro" id="IPR000589">
    <property type="entry name" value="Ribosomal_uS15"/>
</dbReference>
<evidence type="ECO:0000256" key="4">
    <source>
        <dbReference type="RuleBase" id="RU003919"/>
    </source>
</evidence>
<dbReference type="SMART" id="SM01387">
    <property type="entry name" value="Ribosomal_S15"/>
    <property type="match status" value="1"/>
</dbReference>
<dbReference type="InterPro" id="IPR005290">
    <property type="entry name" value="Ribosomal_uS15_bac-type"/>
</dbReference>
<dbReference type="Gene3D" id="1.10.287.10">
    <property type="entry name" value="S15/NS1, RNA-binding"/>
    <property type="match status" value="1"/>
</dbReference>
<dbReference type="Pfam" id="PF00312">
    <property type="entry name" value="Ribosomal_S15"/>
    <property type="match status" value="1"/>
</dbReference>
<reference evidence="5" key="1">
    <citation type="submission" date="2011-04" db="EMBL/GenBank/DDBJ databases">
        <title>Evolution of plant cell wall degrading machinery underlies the functional diversity of forest fungi.</title>
        <authorList>
            <consortium name="US DOE Joint Genome Institute (JGI-PGF)"/>
            <person name="Eastwood D.C."/>
            <person name="Floudas D."/>
            <person name="Binder M."/>
            <person name="Majcherczyk A."/>
            <person name="Schneider P."/>
            <person name="Aerts A."/>
            <person name="Asiegbu F.O."/>
            <person name="Baker S.E."/>
            <person name="Barry K."/>
            <person name="Bendiksby M."/>
            <person name="Blumentritt M."/>
            <person name="Coutinho P.M."/>
            <person name="Cullen D."/>
            <person name="Cullen D."/>
            <person name="Gathman A."/>
            <person name="Goodell B."/>
            <person name="Henrissat B."/>
            <person name="Ihrmark K."/>
            <person name="Kauserud H."/>
            <person name="Kohler A."/>
            <person name="LaButti K."/>
            <person name="Lapidus A."/>
            <person name="Lavin J.L."/>
            <person name="Lee Y.-H."/>
            <person name="Lindquist E."/>
            <person name="Lilly W."/>
            <person name="Lucas S."/>
            <person name="Morin E."/>
            <person name="Murat C."/>
            <person name="Oguiza J.A."/>
            <person name="Park J."/>
            <person name="Pisabarro A.G."/>
            <person name="Riley R."/>
            <person name="Rosling A."/>
            <person name="Salamov A."/>
            <person name="Schmidt O."/>
            <person name="Schmutz J."/>
            <person name="Skrede I."/>
            <person name="Stenlid J."/>
            <person name="Wiebenga A."/>
            <person name="Xie X."/>
            <person name="Kues U."/>
            <person name="Hibbett D.S."/>
            <person name="Hoffmeister D."/>
            <person name="Hogberg N."/>
            <person name="Martin F."/>
            <person name="Grigoriev I.V."/>
            <person name="Watkinson S.C."/>
        </authorList>
    </citation>
    <scope>NUCLEOTIDE SEQUENCE</scope>
    <source>
        <strain evidence="5">S7.9</strain>
    </source>
</reference>
<dbReference type="PANTHER" id="PTHR23321">
    <property type="entry name" value="RIBOSOMAL PROTEIN S15, BACTERIAL AND ORGANELLAR"/>
    <property type="match status" value="1"/>
</dbReference>
<evidence type="ECO:0000256" key="2">
    <source>
        <dbReference type="ARBA" id="ARBA00022980"/>
    </source>
</evidence>
<evidence type="ECO:0008006" key="6">
    <source>
        <dbReference type="Google" id="ProtNLM"/>
    </source>
</evidence>
<dbReference type="OrthoDB" id="441444at2759"/>
<dbReference type="HOGENOM" id="CLU_063745_0_0_1"/>
<accession>F8PCM9</accession>
<evidence type="ECO:0000313" key="5">
    <source>
        <dbReference type="EMBL" id="EGO18978.1"/>
    </source>
</evidence>
<dbReference type="InterPro" id="IPR009068">
    <property type="entry name" value="uS15_NS1_RNA-bd_sf"/>
</dbReference>
<evidence type="ECO:0000256" key="1">
    <source>
        <dbReference type="ARBA" id="ARBA00008434"/>
    </source>
</evidence>
<evidence type="ECO:0000256" key="3">
    <source>
        <dbReference type="ARBA" id="ARBA00023274"/>
    </source>
</evidence>
<organism>
    <name type="scientific">Serpula lacrymans var. lacrymans (strain S7.9)</name>
    <name type="common">Dry rot fungus</name>
    <dbReference type="NCBI Taxonomy" id="578457"/>
    <lineage>
        <taxon>Eukaryota</taxon>
        <taxon>Fungi</taxon>
        <taxon>Dikarya</taxon>
        <taxon>Basidiomycota</taxon>
        <taxon>Agaricomycotina</taxon>
        <taxon>Agaricomycetes</taxon>
        <taxon>Agaricomycetidae</taxon>
        <taxon>Boletales</taxon>
        <taxon>Coniophorineae</taxon>
        <taxon>Serpulaceae</taxon>
        <taxon>Serpula</taxon>
    </lineage>
</organism>
<dbReference type="GO" id="GO:0005737">
    <property type="term" value="C:cytoplasm"/>
    <property type="evidence" value="ECO:0007669"/>
    <property type="project" value="UniProtKB-ARBA"/>
</dbReference>